<dbReference type="InterPro" id="IPR013130">
    <property type="entry name" value="Fe3_Rdtase_TM_dom"/>
</dbReference>
<dbReference type="Gene3D" id="2.40.30.10">
    <property type="entry name" value="Translation factors"/>
    <property type="match status" value="1"/>
</dbReference>
<dbReference type="SUPFAM" id="SSF63380">
    <property type="entry name" value="Riboflavin synthase domain-like"/>
    <property type="match status" value="1"/>
</dbReference>
<dbReference type="PROSITE" id="PS50222">
    <property type="entry name" value="EF_HAND_2"/>
    <property type="match status" value="1"/>
</dbReference>
<accession>A0A0F4G7B9</accession>
<proteinExistence type="predicted"/>
<evidence type="ECO:0000256" key="13">
    <source>
        <dbReference type="SAM" id="Phobius"/>
    </source>
</evidence>
<feature type="region of interest" description="Disordered" evidence="12">
    <location>
        <begin position="62"/>
        <end position="82"/>
    </location>
</feature>
<dbReference type="InterPro" id="IPR002048">
    <property type="entry name" value="EF_hand_dom"/>
</dbReference>
<dbReference type="GO" id="GO:0006811">
    <property type="term" value="P:monoatomic ion transport"/>
    <property type="evidence" value="ECO:0007669"/>
    <property type="project" value="UniProtKB-KW"/>
</dbReference>
<feature type="region of interest" description="Disordered" evidence="12">
    <location>
        <begin position="504"/>
        <end position="565"/>
    </location>
</feature>
<evidence type="ECO:0000256" key="12">
    <source>
        <dbReference type="SAM" id="MobiDB-lite"/>
    </source>
</evidence>
<evidence type="ECO:0000256" key="2">
    <source>
        <dbReference type="ARBA" id="ARBA00022630"/>
    </source>
</evidence>
<evidence type="ECO:0000256" key="8">
    <source>
        <dbReference type="ARBA" id="ARBA00022989"/>
    </source>
</evidence>
<evidence type="ECO:0000256" key="4">
    <source>
        <dbReference type="ARBA" id="ARBA00022827"/>
    </source>
</evidence>
<dbReference type="OrthoDB" id="167398at2759"/>
<dbReference type="InterPro" id="IPR017938">
    <property type="entry name" value="Riboflavin_synthase-like_b-brl"/>
</dbReference>
<dbReference type="PANTHER" id="PTHR11972">
    <property type="entry name" value="NADPH OXIDASE"/>
    <property type="match status" value="1"/>
</dbReference>
<dbReference type="InterPro" id="IPR018247">
    <property type="entry name" value="EF_Hand_1_Ca_BS"/>
</dbReference>
<feature type="compositionally biased region" description="Polar residues" evidence="12">
    <location>
        <begin position="549"/>
        <end position="558"/>
    </location>
</feature>
<keyword evidence="17" id="KW-1185">Reference proteome</keyword>
<reference evidence="16 17" key="1">
    <citation type="submission" date="2015-03" db="EMBL/GenBank/DDBJ databases">
        <title>RNA-seq based gene annotation and comparative genomics of four Zymoseptoria species reveal species-specific pathogenicity related genes and transposable element activity.</title>
        <authorList>
            <person name="Grandaubert J."/>
            <person name="Bhattacharyya A."/>
            <person name="Stukenbrock E.H."/>
        </authorList>
    </citation>
    <scope>NUCLEOTIDE SEQUENCE [LARGE SCALE GENOMIC DNA]</scope>
    <source>
        <strain evidence="16 17">Zb18110</strain>
    </source>
</reference>
<dbReference type="Pfam" id="PF08022">
    <property type="entry name" value="FAD_binding_8"/>
    <property type="match status" value="1"/>
</dbReference>
<dbReference type="GO" id="GO:0043020">
    <property type="term" value="C:NADPH oxidase complex"/>
    <property type="evidence" value="ECO:0007669"/>
    <property type="project" value="TreeGrafter"/>
</dbReference>
<feature type="transmembrane region" description="Helical" evidence="13">
    <location>
        <begin position="322"/>
        <end position="345"/>
    </location>
</feature>
<evidence type="ECO:0000256" key="1">
    <source>
        <dbReference type="ARBA" id="ARBA00004141"/>
    </source>
</evidence>
<keyword evidence="7" id="KW-0249">Electron transport</keyword>
<evidence type="ECO:0000256" key="11">
    <source>
        <dbReference type="ARBA" id="ARBA00023136"/>
    </source>
</evidence>
<dbReference type="PRINTS" id="PR00466">
    <property type="entry name" value="GP91PHOX"/>
</dbReference>
<evidence type="ECO:0000256" key="3">
    <source>
        <dbReference type="ARBA" id="ARBA00022692"/>
    </source>
</evidence>
<evidence type="ECO:0000256" key="7">
    <source>
        <dbReference type="ARBA" id="ARBA00022982"/>
    </source>
</evidence>
<dbReference type="Proteomes" id="UP000033647">
    <property type="component" value="Unassembled WGS sequence"/>
</dbReference>
<dbReference type="CDD" id="cd06186">
    <property type="entry name" value="NOX_Duox_like_FAD_NADP"/>
    <property type="match status" value="1"/>
</dbReference>
<feature type="domain" description="FAD-binding FR-type" evidence="15">
    <location>
        <begin position="370"/>
        <end position="471"/>
    </location>
</feature>
<dbReference type="AlphaFoldDB" id="A0A0F4G7B9"/>
<comment type="subcellular location">
    <subcellularLocation>
        <location evidence="1">Membrane</location>
        <topology evidence="1">Multi-pass membrane protein</topology>
    </subcellularLocation>
</comment>
<evidence type="ECO:0000256" key="10">
    <source>
        <dbReference type="ARBA" id="ARBA00023065"/>
    </source>
</evidence>
<dbReference type="InterPro" id="IPR013112">
    <property type="entry name" value="FAD-bd_8"/>
</dbReference>
<keyword evidence="5" id="KW-0106">Calcium</keyword>
<dbReference type="InterPro" id="IPR039261">
    <property type="entry name" value="FNR_nucleotide-bd"/>
</dbReference>
<feature type="compositionally biased region" description="Low complexity" evidence="12">
    <location>
        <begin position="522"/>
        <end position="540"/>
    </location>
</feature>
<evidence type="ECO:0000256" key="6">
    <source>
        <dbReference type="ARBA" id="ARBA00022857"/>
    </source>
</evidence>
<dbReference type="Pfam" id="PF01794">
    <property type="entry name" value="Ferric_reduct"/>
    <property type="match status" value="1"/>
</dbReference>
<dbReference type="InterPro" id="IPR000778">
    <property type="entry name" value="Cyt_b245_heavy_chain"/>
</dbReference>
<keyword evidence="3 13" id="KW-0812">Transmembrane</keyword>
<dbReference type="PANTHER" id="PTHR11972:SF153">
    <property type="entry name" value="SUPEROXIDE-GENERATING NADPH OXIDASE HEAVY CHAIN SUBUNIT A"/>
    <property type="match status" value="1"/>
</dbReference>
<protein>
    <submittedName>
        <fullName evidence="16">Respiratory burst oxidase-like protein C</fullName>
    </submittedName>
</protein>
<dbReference type="PROSITE" id="PS51384">
    <property type="entry name" value="FAD_FR"/>
    <property type="match status" value="1"/>
</dbReference>
<keyword evidence="11 13" id="KW-0472">Membrane</keyword>
<keyword evidence="9" id="KW-0560">Oxidoreductase</keyword>
<name>A0A0F4G7B9_9PEZI</name>
<dbReference type="STRING" id="1047168.A0A0F4G7B9"/>
<dbReference type="SUPFAM" id="SSF52343">
    <property type="entry name" value="Ferredoxin reductase-like, C-terminal NADP-linked domain"/>
    <property type="match status" value="1"/>
</dbReference>
<feature type="transmembrane region" description="Helical" evidence="13">
    <location>
        <begin position="295"/>
        <end position="315"/>
    </location>
</feature>
<evidence type="ECO:0000259" key="15">
    <source>
        <dbReference type="PROSITE" id="PS51384"/>
    </source>
</evidence>
<dbReference type="InterPro" id="IPR017927">
    <property type="entry name" value="FAD-bd_FR_type"/>
</dbReference>
<evidence type="ECO:0000259" key="14">
    <source>
        <dbReference type="PROSITE" id="PS50222"/>
    </source>
</evidence>
<dbReference type="GO" id="GO:0042554">
    <property type="term" value="P:superoxide anion generation"/>
    <property type="evidence" value="ECO:0007669"/>
    <property type="project" value="TreeGrafter"/>
</dbReference>
<dbReference type="GO" id="GO:0006952">
    <property type="term" value="P:defense response"/>
    <property type="evidence" value="ECO:0007669"/>
    <property type="project" value="TreeGrafter"/>
</dbReference>
<keyword evidence="2" id="KW-0285">Flavoprotein</keyword>
<dbReference type="SMART" id="SM00054">
    <property type="entry name" value="EFh"/>
    <property type="match status" value="1"/>
</dbReference>
<keyword evidence="10" id="KW-0406">Ion transport</keyword>
<evidence type="ECO:0000313" key="17">
    <source>
        <dbReference type="Proteomes" id="UP000033647"/>
    </source>
</evidence>
<dbReference type="SFLD" id="SFLDS00052">
    <property type="entry name" value="Ferric_Reductase_Domain"/>
    <property type="match status" value="1"/>
</dbReference>
<dbReference type="PROSITE" id="PS00018">
    <property type="entry name" value="EF_HAND_1"/>
    <property type="match status" value="1"/>
</dbReference>
<feature type="transmembrane region" description="Helical" evidence="13">
    <location>
        <begin position="145"/>
        <end position="173"/>
    </location>
</feature>
<feature type="domain" description="EF-hand" evidence="14">
    <location>
        <begin position="24"/>
        <end position="59"/>
    </location>
</feature>
<gene>
    <name evidence="16" type="ORF">TI39_contig5910g00009</name>
</gene>
<dbReference type="SFLD" id="SFLDG01169">
    <property type="entry name" value="NADPH_oxidase_subgroup_(NOX)"/>
    <property type="match status" value="1"/>
</dbReference>
<dbReference type="SUPFAM" id="SSF47473">
    <property type="entry name" value="EF-hand"/>
    <property type="match status" value="1"/>
</dbReference>
<dbReference type="InterPro" id="IPR013121">
    <property type="entry name" value="Fe_red_NAD-bd_6"/>
</dbReference>
<evidence type="ECO:0000256" key="9">
    <source>
        <dbReference type="ARBA" id="ARBA00023002"/>
    </source>
</evidence>
<dbReference type="Gene3D" id="1.10.238.10">
    <property type="entry name" value="EF-hand"/>
    <property type="match status" value="1"/>
</dbReference>
<organism evidence="16 17">
    <name type="scientific">Zymoseptoria brevis</name>
    <dbReference type="NCBI Taxonomy" id="1047168"/>
    <lineage>
        <taxon>Eukaryota</taxon>
        <taxon>Fungi</taxon>
        <taxon>Dikarya</taxon>
        <taxon>Ascomycota</taxon>
        <taxon>Pezizomycotina</taxon>
        <taxon>Dothideomycetes</taxon>
        <taxon>Dothideomycetidae</taxon>
        <taxon>Mycosphaerellales</taxon>
        <taxon>Mycosphaerellaceae</taxon>
        <taxon>Zymoseptoria</taxon>
    </lineage>
</organism>
<keyword evidence="10" id="KW-0813">Transport</keyword>
<keyword evidence="4" id="KW-0274">FAD</keyword>
<keyword evidence="6" id="KW-0521">NADP</keyword>
<evidence type="ECO:0000256" key="5">
    <source>
        <dbReference type="ARBA" id="ARBA00022837"/>
    </source>
</evidence>
<feature type="compositionally biased region" description="Basic residues" evidence="12">
    <location>
        <begin position="511"/>
        <end position="521"/>
    </location>
</feature>
<sequence length="722" mass="82511">MVDLARSNTMESLEPVIDNDYVPLSDDEINKFFDELDLDKDGSVTFEEMKQKLHDVHEELAPEPQKHHLLHPERRDAEKGTGHKGDGLHAFLCHIMPDCSTRLNREEFVKHVRSWGVPSQKGAQDAHKEDVEQEKKLPFRRRLRAYWAVHGPNILFIAFVVACMIGIGLWQMIIYIKNPGARAALGWGVILAKAAAGVLYPTLVFMLLSMSRHLSTFLRRSWLVSKVINWDLSQRFHIIMSCCGLFFATLHAIGHLTGSFLYGSRPAQQDDLAAYFGPEIVPRYYIDYVRSLPGWSGLTSLGLFWFISLMSMPYFRKKNYEIFQLAHLLMFPLIGLLCAHGTAKLLQAPMLGYWLAFPALLVIFERSWRFIRGFIRLPAKMRILDDDTVVIKCRHPKGKAWKYSAGQYILLQVPKISLFQWHPFTISSCRGSELQVHIKMEGVWTEKLRDLPEGEEIHIGIDGPFGAPAQRFYDYDYSIVVGGGIGITPFSAILTDLEESYTEQTDPWERRRSRSMSRRGSRVISRASSRAISRRSSQVSTPVAENPPMVNSDSTTKSEISKPKHISNPDRRVDFHWSVREKNNLLWFSDLLNRAMVNAEPLAKQGKLDLNINTHITAKRKNLSTHVFRYILDGYRTKASPYSALTGLKSRSHFGRPDFEKILEQHYEDLVADGIKEKKVGVFYCGTPVVGEILSDACHELTARARHEGLKIRYDFLMEVFG</sequence>
<dbReference type="GO" id="GO:0005509">
    <property type="term" value="F:calcium ion binding"/>
    <property type="evidence" value="ECO:0007669"/>
    <property type="project" value="InterPro"/>
</dbReference>
<feature type="transmembrane region" description="Helical" evidence="13">
    <location>
        <begin position="185"/>
        <end position="210"/>
    </location>
</feature>
<evidence type="ECO:0000313" key="16">
    <source>
        <dbReference type="EMBL" id="KJX92135.1"/>
    </source>
</evidence>
<comment type="caution">
    <text evidence="16">The sequence shown here is derived from an EMBL/GenBank/DDBJ whole genome shotgun (WGS) entry which is preliminary data.</text>
</comment>
<keyword evidence="8 13" id="KW-1133">Transmembrane helix</keyword>
<dbReference type="Gene3D" id="3.40.50.80">
    <property type="entry name" value="Nucleotide-binding domain of ferredoxin-NADP reductase (FNR) module"/>
    <property type="match status" value="1"/>
</dbReference>
<dbReference type="InterPro" id="IPR050369">
    <property type="entry name" value="RBOH/FRE"/>
</dbReference>
<dbReference type="EMBL" id="LAFY01005865">
    <property type="protein sequence ID" value="KJX92135.1"/>
    <property type="molecule type" value="Genomic_DNA"/>
</dbReference>
<dbReference type="Pfam" id="PF08030">
    <property type="entry name" value="NAD_binding_6"/>
    <property type="match status" value="1"/>
</dbReference>
<feature type="transmembrane region" description="Helical" evidence="13">
    <location>
        <begin position="236"/>
        <end position="256"/>
    </location>
</feature>
<dbReference type="GO" id="GO:0016175">
    <property type="term" value="F:superoxide-generating NAD(P)H oxidase activity"/>
    <property type="evidence" value="ECO:0007669"/>
    <property type="project" value="TreeGrafter"/>
</dbReference>
<dbReference type="InterPro" id="IPR011992">
    <property type="entry name" value="EF-hand-dom_pair"/>
</dbReference>